<dbReference type="AlphaFoldDB" id="A0AAW7PY51"/>
<protein>
    <submittedName>
        <fullName evidence="1">Uncharacterized protein</fullName>
    </submittedName>
</protein>
<gene>
    <name evidence="1" type="ORF">O8C76_06410</name>
</gene>
<dbReference type="Proteomes" id="UP001170288">
    <property type="component" value="Unassembled WGS sequence"/>
</dbReference>
<dbReference type="RefSeq" id="WP_301372338.1">
    <property type="nucleotide sequence ID" value="NZ_JAPZCX010000009.1"/>
</dbReference>
<evidence type="ECO:0000313" key="2">
    <source>
        <dbReference type="Proteomes" id="UP001170288"/>
    </source>
</evidence>
<organism evidence="1 2">
    <name type="scientific">Aliarcobacter butzleri</name>
    <dbReference type="NCBI Taxonomy" id="28197"/>
    <lineage>
        <taxon>Bacteria</taxon>
        <taxon>Pseudomonadati</taxon>
        <taxon>Campylobacterota</taxon>
        <taxon>Epsilonproteobacteria</taxon>
        <taxon>Campylobacterales</taxon>
        <taxon>Arcobacteraceae</taxon>
        <taxon>Aliarcobacter</taxon>
    </lineage>
</organism>
<sequence>MDKLHEKLVNNYYNNLGEDSYDSECDIDYSIDSIDDLFQR</sequence>
<comment type="caution">
    <text evidence="1">The sequence shown here is derived from an EMBL/GenBank/DDBJ whole genome shotgun (WGS) entry which is preliminary data.</text>
</comment>
<dbReference type="EMBL" id="JAPZCX010000009">
    <property type="protein sequence ID" value="MDN5070661.1"/>
    <property type="molecule type" value="Genomic_DNA"/>
</dbReference>
<name>A0AAW7PY51_9BACT</name>
<proteinExistence type="predicted"/>
<evidence type="ECO:0000313" key="1">
    <source>
        <dbReference type="EMBL" id="MDN5070661.1"/>
    </source>
</evidence>
<reference evidence="1" key="1">
    <citation type="submission" date="2022-12" db="EMBL/GenBank/DDBJ databases">
        <authorList>
            <person name="Uljanovas D."/>
        </authorList>
    </citation>
    <scope>NUCLEOTIDE SEQUENCE</scope>
    <source>
        <strain evidence="1">RCM69</strain>
    </source>
</reference>
<reference evidence="1" key="2">
    <citation type="journal article" date="2023" name="Microorganisms">
        <title>Genomic Characterization of Arcobacter butzleri Strains Isolated from Various Sources in Lithuania.</title>
        <authorList>
            <person name="Uljanovas D."/>
            <person name="Golz G."/>
            <person name="Fleischmann S."/>
            <person name="Kudirkiene E."/>
            <person name="Kasetiene N."/>
            <person name="Grineviciene A."/>
            <person name="Tamuleviciene E."/>
            <person name="Aksomaitiene J."/>
            <person name="Alter T."/>
            <person name="Malakauskas M."/>
        </authorList>
    </citation>
    <scope>NUCLEOTIDE SEQUENCE</scope>
    <source>
        <strain evidence="1">RCM69</strain>
    </source>
</reference>
<accession>A0AAW7PY51</accession>